<evidence type="ECO:0000313" key="5">
    <source>
        <dbReference type="Proteomes" id="UP001064262"/>
    </source>
</evidence>
<dbReference type="Pfam" id="PF06500">
    <property type="entry name" value="FrsA-like"/>
    <property type="match status" value="1"/>
</dbReference>
<dbReference type="AlphaFoldDB" id="A0A9J6PL59"/>
<name>A0A9J6PL59_9GAMM</name>
<sequence>MTPKNLSEELFKPRFKHPETSSLVKRRHYSTQNIQSTLDGEHHAGWYRMINRLMWAWRGLSLLEISEVLARIAVSDAGRTNEKHLDTVIGYRGGNWIYEWSKQAGMQQQQAMEATDDLTAGEHWLHAANLYSIAGYPHIKGDELAEQAQMLANRAYEEAAPRLAGELKELEFTIPDVGVISGFLHMPKQATAPYPTVMMCGGLDTLQTDYYRFFHDYLAPRGIAMLTIDMPSVGFSAKCKLTQDTSILHQQVLRQLETVPWVDHRRVAAFGYRFGANIAVRLAYLEAPRLRAVACLGPVVHSLLTDTQRQNAVPDMYMDMLASRMGMANASDSALRTELNRYSLKMQGLLGRRTPTPMLSGYWDNDLFSPEEDSRLIVNSSAAGKLLPIKFSPVLQNFDDALQKICDWLARQLQR</sequence>
<dbReference type="HAMAP" id="MF_01063">
    <property type="entry name" value="FrsA"/>
    <property type="match status" value="1"/>
</dbReference>
<dbReference type="Gene3D" id="3.40.50.1820">
    <property type="entry name" value="alpha/beta hydrolase"/>
    <property type="match status" value="1"/>
</dbReference>
<dbReference type="EMBL" id="JAODIM010000034">
    <property type="protein sequence ID" value="MCU5776416.1"/>
    <property type="molecule type" value="Genomic_DNA"/>
</dbReference>
<gene>
    <name evidence="3 4" type="primary">frsA</name>
    <name evidence="4" type="ORF">N5923_02750</name>
</gene>
<dbReference type="InterPro" id="IPR050261">
    <property type="entry name" value="FrsA_esterase"/>
</dbReference>
<comment type="catalytic activity">
    <reaction evidence="3">
        <text>a carboxylic ester + H2O = an alcohol + a carboxylate + H(+)</text>
        <dbReference type="Rhea" id="RHEA:21164"/>
        <dbReference type="ChEBI" id="CHEBI:15377"/>
        <dbReference type="ChEBI" id="CHEBI:15378"/>
        <dbReference type="ChEBI" id="CHEBI:29067"/>
        <dbReference type="ChEBI" id="CHEBI:30879"/>
        <dbReference type="ChEBI" id="CHEBI:33308"/>
        <dbReference type="EC" id="3.1.1.1"/>
    </reaction>
</comment>
<comment type="function">
    <text evidence="3">Catalyzes the hydrolysis of esters.</text>
</comment>
<proteinExistence type="inferred from homology"/>
<dbReference type="InterPro" id="IPR029058">
    <property type="entry name" value="AB_hydrolase_fold"/>
</dbReference>
<protein>
    <recommendedName>
        <fullName evidence="3">Esterase FrsA</fullName>
        <ecNumber evidence="3">3.1.1.1</ecNumber>
    </recommendedName>
</protein>
<dbReference type="PANTHER" id="PTHR22946:SF4">
    <property type="entry name" value="ESTERASE FRSA"/>
    <property type="match status" value="1"/>
</dbReference>
<reference evidence="4" key="1">
    <citation type="submission" date="2022-09" db="EMBL/GenBank/DDBJ databases">
        <title>Winslowiella arboricola sp. nov., isolated from bleeding cankers on broadleaf hosts.</title>
        <authorList>
            <person name="Brady C."/>
            <person name="Kaur S."/>
            <person name="Crampton B."/>
            <person name="Maddock D."/>
            <person name="Arnold D."/>
            <person name="Denman S."/>
        </authorList>
    </citation>
    <scope>NUCLEOTIDE SEQUENCE</scope>
    <source>
        <strain evidence="4">BAC 15a-03b</strain>
    </source>
</reference>
<dbReference type="InterPro" id="IPR043423">
    <property type="entry name" value="FrsA"/>
</dbReference>
<keyword evidence="2 3" id="KW-0378">Hydrolase</keyword>
<accession>A0A9J6PL59</accession>
<evidence type="ECO:0000256" key="3">
    <source>
        <dbReference type="HAMAP-Rule" id="MF_01063"/>
    </source>
</evidence>
<evidence type="ECO:0000256" key="2">
    <source>
        <dbReference type="ARBA" id="ARBA00022801"/>
    </source>
</evidence>
<dbReference type="SUPFAM" id="SSF53474">
    <property type="entry name" value="alpha/beta-Hydrolases"/>
    <property type="match status" value="1"/>
</dbReference>
<dbReference type="Proteomes" id="UP001064262">
    <property type="component" value="Unassembled WGS sequence"/>
</dbReference>
<evidence type="ECO:0000313" key="4">
    <source>
        <dbReference type="EMBL" id="MCU5776416.1"/>
    </source>
</evidence>
<dbReference type="InterPro" id="IPR010520">
    <property type="entry name" value="FrsA-like"/>
</dbReference>
<comment type="similarity">
    <text evidence="3">Belongs to the FrsA family.</text>
</comment>
<organism evidence="4 5">
    <name type="scientific">Winslowiella arboricola</name>
    <dbReference type="NCBI Taxonomy" id="2978220"/>
    <lineage>
        <taxon>Bacteria</taxon>
        <taxon>Pseudomonadati</taxon>
        <taxon>Pseudomonadota</taxon>
        <taxon>Gammaproteobacteria</taxon>
        <taxon>Enterobacterales</taxon>
        <taxon>Erwiniaceae</taxon>
        <taxon>Winslowiella</taxon>
    </lineage>
</organism>
<dbReference type="PANTHER" id="PTHR22946">
    <property type="entry name" value="DIENELACTONE HYDROLASE DOMAIN-CONTAINING PROTEIN-RELATED"/>
    <property type="match status" value="1"/>
</dbReference>
<keyword evidence="1 3" id="KW-0719">Serine esterase</keyword>
<comment type="caution">
    <text evidence="4">The sequence shown here is derived from an EMBL/GenBank/DDBJ whole genome shotgun (WGS) entry which is preliminary data.</text>
</comment>
<dbReference type="NCBIfam" id="NF003460">
    <property type="entry name" value="PRK05077.1"/>
    <property type="match status" value="1"/>
</dbReference>
<evidence type="ECO:0000256" key="1">
    <source>
        <dbReference type="ARBA" id="ARBA00022487"/>
    </source>
</evidence>
<dbReference type="RefSeq" id="WP_267140616.1">
    <property type="nucleotide sequence ID" value="NZ_JAODIL010000034.1"/>
</dbReference>
<dbReference type="GO" id="GO:0106435">
    <property type="term" value="F:carboxylesterase activity"/>
    <property type="evidence" value="ECO:0007669"/>
    <property type="project" value="UniProtKB-EC"/>
</dbReference>
<keyword evidence="5" id="KW-1185">Reference proteome</keyword>
<dbReference type="EC" id="3.1.1.1" evidence="3"/>